<keyword evidence="4" id="KW-0633">Potassium transport</keyword>
<evidence type="ECO:0000313" key="15">
    <source>
        <dbReference type="Proteomes" id="UP001156196"/>
    </source>
</evidence>
<evidence type="ECO:0000256" key="3">
    <source>
        <dbReference type="ARBA" id="ARBA00022448"/>
    </source>
</evidence>
<evidence type="ECO:0000313" key="14">
    <source>
        <dbReference type="EMBL" id="UYU19346.1"/>
    </source>
</evidence>
<keyword evidence="5 13" id="KW-0812">Transmembrane</keyword>
<dbReference type="GO" id="GO:0016020">
    <property type="term" value="C:membrane"/>
    <property type="evidence" value="ECO:0007669"/>
    <property type="project" value="UniProtKB-SubCell"/>
</dbReference>
<keyword evidence="9" id="KW-0406">Ion transport</keyword>
<evidence type="ECO:0000256" key="8">
    <source>
        <dbReference type="ARBA" id="ARBA00022989"/>
    </source>
</evidence>
<dbReference type="PANTHER" id="PTHR31462:SF5">
    <property type="entry name" value="ENDOSOMAL_LYSOSOMAL PROTON CHANNEL TMEM175"/>
    <property type="match status" value="1"/>
</dbReference>
<dbReference type="EMBL" id="CP109831">
    <property type="protein sequence ID" value="UYU19346.1"/>
    <property type="molecule type" value="Genomic_DNA"/>
</dbReference>
<dbReference type="InterPro" id="IPR010617">
    <property type="entry name" value="TMEM175-like"/>
</dbReference>
<keyword evidence="7" id="KW-0630">Potassium</keyword>
<keyword evidence="10 13" id="KW-0472">Membrane</keyword>
<dbReference type="PANTHER" id="PTHR31462">
    <property type="entry name" value="ENDOSOMAL/LYSOSOMAL POTASSIUM CHANNEL TMEM175"/>
    <property type="match status" value="1"/>
</dbReference>
<keyword evidence="8 13" id="KW-1133">Transmembrane helix</keyword>
<dbReference type="AlphaFoldDB" id="A0AAX3EBT3"/>
<comment type="similarity">
    <text evidence="2">Belongs to the TMEM175 family.</text>
</comment>
<dbReference type="GeneID" id="4847655"/>
<dbReference type="GO" id="GO:0005267">
    <property type="term" value="F:potassium channel activity"/>
    <property type="evidence" value="ECO:0007669"/>
    <property type="project" value="UniProtKB-KW"/>
</dbReference>
<evidence type="ECO:0000256" key="12">
    <source>
        <dbReference type="ARBA" id="ARBA00034430"/>
    </source>
</evidence>
<keyword evidence="6" id="KW-0631">Potassium channel</keyword>
<gene>
    <name evidence="14" type="ORF">OH143_04455</name>
</gene>
<evidence type="ECO:0000256" key="2">
    <source>
        <dbReference type="ARBA" id="ARBA00006920"/>
    </source>
</evidence>
<feature type="transmembrane region" description="Helical" evidence="13">
    <location>
        <begin position="164"/>
        <end position="190"/>
    </location>
</feature>
<evidence type="ECO:0000256" key="11">
    <source>
        <dbReference type="ARBA" id="ARBA00023303"/>
    </source>
</evidence>
<dbReference type="Pfam" id="PF06736">
    <property type="entry name" value="TMEM175"/>
    <property type="match status" value="1"/>
</dbReference>
<feature type="transmembrane region" description="Helical" evidence="13">
    <location>
        <begin position="90"/>
        <end position="112"/>
    </location>
</feature>
<dbReference type="RefSeq" id="WP_011844872.1">
    <property type="nucleotide sequence ID" value="NZ_CP109831.1"/>
</dbReference>
<keyword evidence="11" id="KW-0407">Ion channel</keyword>
<comment type="subcellular location">
    <subcellularLocation>
        <location evidence="1">Membrane</location>
        <topology evidence="1">Multi-pass membrane protein</topology>
    </subcellularLocation>
</comment>
<evidence type="ECO:0000256" key="9">
    <source>
        <dbReference type="ARBA" id="ARBA00023065"/>
    </source>
</evidence>
<evidence type="ECO:0000256" key="6">
    <source>
        <dbReference type="ARBA" id="ARBA00022826"/>
    </source>
</evidence>
<dbReference type="GO" id="GO:0015252">
    <property type="term" value="F:proton channel activity"/>
    <property type="evidence" value="ECO:0007669"/>
    <property type="project" value="InterPro"/>
</dbReference>
<evidence type="ECO:0000256" key="1">
    <source>
        <dbReference type="ARBA" id="ARBA00004141"/>
    </source>
</evidence>
<evidence type="ECO:0000256" key="4">
    <source>
        <dbReference type="ARBA" id="ARBA00022538"/>
    </source>
</evidence>
<proteinExistence type="inferred from homology"/>
<feature type="transmembrane region" description="Helical" evidence="13">
    <location>
        <begin position="118"/>
        <end position="143"/>
    </location>
</feature>
<evidence type="ECO:0000256" key="7">
    <source>
        <dbReference type="ARBA" id="ARBA00022958"/>
    </source>
</evidence>
<reference evidence="14" key="1">
    <citation type="submission" date="2022-10" db="EMBL/GenBank/DDBJ databases">
        <title>Complete genome of Methanoculleus submarinus DSM 15122.</title>
        <authorList>
            <person name="Chen S.-C."/>
            <person name="Lai S.-J."/>
            <person name="You Y.-T."/>
        </authorList>
    </citation>
    <scope>NUCLEOTIDE SEQUENCE</scope>
    <source>
        <strain evidence="14">DSM 15122</strain>
    </source>
</reference>
<keyword evidence="15" id="KW-1185">Reference proteome</keyword>
<evidence type="ECO:0000256" key="5">
    <source>
        <dbReference type="ARBA" id="ARBA00022692"/>
    </source>
</evidence>
<feature type="transmembrane region" description="Helical" evidence="13">
    <location>
        <begin position="20"/>
        <end position="39"/>
    </location>
</feature>
<sequence length="204" mass="22157">MGQPERVQGKETFPKARMEALTDGIFGFAMTLLTVGLIIPDSSPYENVAAMLISLIPDILHYALAFFVLASFWFSHHMQATHLRFIDRRYLAMNTTALLFVTLVPISTLLVGDFPEDILAAITFEANLLITGLLFAAQLWYAAGSGRLISPGSHVVQGKRRAMVVPIVSLLAIAIAATGITWSTATYLIVPVVLRILPTTAAAD</sequence>
<dbReference type="Proteomes" id="UP001156196">
    <property type="component" value="Chromosome"/>
</dbReference>
<accession>A0AAX3EBT3</accession>
<keyword evidence="3" id="KW-0813">Transport</keyword>
<dbReference type="KEGG" id="msum:OH143_04455"/>
<protein>
    <submittedName>
        <fullName evidence="14">TMEM175 family protein</fullName>
    </submittedName>
</protein>
<feature type="transmembrane region" description="Helical" evidence="13">
    <location>
        <begin position="59"/>
        <end position="78"/>
    </location>
</feature>
<evidence type="ECO:0000256" key="10">
    <source>
        <dbReference type="ARBA" id="ARBA00023136"/>
    </source>
</evidence>
<comment type="catalytic activity">
    <reaction evidence="12">
        <text>K(+)(in) = K(+)(out)</text>
        <dbReference type="Rhea" id="RHEA:29463"/>
        <dbReference type="ChEBI" id="CHEBI:29103"/>
    </reaction>
</comment>
<organism evidence="14 15">
    <name type="scientific">Methanoculleus submarinus</name>
    <dbReference type="NCBI Taxonomy" id="204050"/>
    <lineage>
        <taxon>Archaea</taxon>
        <taxon>Methanobacteriati</taxon>
        <taxon>Methanobacteriota</taxon>
        <taxon>Stenosarchaea group</taxon>
        <taxon>Methanomicrobia</taxon>
        <taxon>Methanomicrobiales</taxon>
        <taxon>Methanomicrobiaceae</taxon>
        <taxon>Methanoculleus</taxon>
    </lineage>
</organism>
<name>A0AAX3EBT3_9EURY</name>
<evidence type="ECO:0000256" key="13">
    <source>
        <dbReference type="SAM" id="Phobius"/>
    </source>
</evidence>